<dbReference type="EMBL" id="JBHTAR010000011">
    <property type="protein sequence ID" value="MFC7201202.1"/>
    <property type="molecule type" value="Genomic_DNA"/>
</dbReference>
<protein>
    <recommendedName>
        <fullName evidence="3">KaiC-like domain-containing protein</fullName>
    </recommendedName>
</protein>
<dbReference type="Pfam" id="PF24336">
    <property type="entry name" value="DUF7504"/>
    <property type="match status" value="1"/>
</dbReference>
<evidence type="ECO:0008006" key="3">
    <source>
        <dbReference type="Google" id="ProtNLM"/>
    </source>
</evidence>
<dbReference type="RefSeq" id="WP_279527955.1">
    <property type="nucleotide sequence ID" value="NZ_CP122312.1"/>
</dbReference>
<gene>
    <name evidence="1" type="ORF">ACFQJ9_17610</name>
</gene>
<organism evidence="1 2">
    <name type="scientific">Halospeciosus flavus</name>
    <dbReference type="NCBI Taxonomy" id="3032283"/>
    <lineage>
        <taxon>Archaea</taxon>
        <taxon>Methanobacteriati</taxon>
        <taxon>Methanobacteriota</taxon>
        <taxon>Stenosarchaea group</taxon>
        <taxon>Halobacteria</taxon>
        <taxon>Halobacteriales</taxon>
        <taxon>Halobacteriaceae</taxon>
        <taxon>Halospeciosus</taxon>
    </lineage>
</organism>
<sequence>MTISVGGTDLGSVSNVLLLEPGRREWDGGACVELLASGSGTTRVLAVTYTDPSIAHLDEFESVAGHRLAEVSIVSVDETATELRTETVDGTTIRTVGPADNLTGVAAAVSECIGAWNERAAPGDDLVFCFDSLTAMLQSVSRERAFRFLHVLTRRLEQAGAVGHYHVEPSRHDEQTIATFSPLFDATVEVTADDVEVWS</sequence>
<dbReference type="Proteomes" id="UP001596447">
    <property type="component" value="Unassembled WGS sequence"/>
</dbReference>
<reference evidence="1 2" key="1">
    <citation type="journal article" date="2019" name="Int. J. Syst. Evol. Microbiol.">
        <title>The Global Catalogue of Microorganisms (GCM) 10K type strain sequencing project: providing services to taxonomists for standard genome sequencing and annotation.</title>
        <authorList>
            <consortium name="The Broad Institute Genomics Platform"/>
            <consortium name="The Broad Institute Genome Sequencing Center for Infectious Disease"/>
            <person name="Wu L."/>
            <person name="Ma J."/>
        </authorList>
    </citation>
    <scope>NUCLEOTIDE SEQUENCE [LARGE SCALE GENOMIC DNA]</scope>
    <source>
        <strain evidence="1 2">XZGYJ-43</strain>
    </source>
</reference>
<name>A0ABD5Z7J7_9EURY</name>
<dbReference type="InterPro" id="IPR055927">
    <property type="entry name" value="DUF7504"/>
</dbReference>
<keyword evidence="2" id="KW-1185">Reference proteome</keyword>
<proteinExistence type="predicted"/>
<evidence type="ECO:0000313" key="1">
    <source>
        <dbReference type="EMBL" id="MFC7201202.1"/>
    </source>
</evidence>
<dbReference type="AlphaFoldDB" id="A0ABD5Z7J7"/>
<evidence type="ECO:0000313" key="2">
    <source>
        <dbReference type="Proteomes" id="UP001596447"/>
    </source>
</evidence>
<comment type="caution">
    <text evidence="1">The sequence shown here is derived from an EMBL/GenBank/DDBJ whole genome shotgun (WGS) entry which is preliminary data.</text>
</comment>
<accession>A0ABD5Z7J7</accession>